<comment type="caution">
    <text evidence="1">The sequence shown here is derived from an EMBL/GenBank/DDBJ whole genome shotgun (WGS) entry which is preliminary data.</text>
</comment>
<name>A0A9P3G8X3_9APHY</name>
<evidence type="ECO:0000313" key="2">
    <source>
        <dbReference type="Proteomes" id="UP000703269"/>
    </source>
</evidence>
<protein>
    <submittedName>
        <fullName evidence="1">Uncharacterized protein</fullName>
    </submittedName>
</protein>
<dbReference type="EMBL" id="BPQB01000016">
    <property type="protein sequence ID" value="GJE90456.1"/>
    <property type="molecule type" value="Genomic_DNA"/>
</dbReference>
<proteinExistence type="predicted"/>
<gene>
    <name evidence="1" type="ORF">PsYK624_065920</name>
</gene>
<organism evidence="1 2">
    <name type="scientific">Phanerochaete sordida</name>
    <dbReference type="NCBI Taxonomy" id="48140"/>
    <lineage>
        <taxon>Eukaryota</taxon>
        <taxon>Fungi</taxon>
        <taxon>Dikarya</taxon>
        <taxon>Basidiomycota</taxon>
        <taxon>Agaricomycotina</taxon>
        <taxon>Agaricomycetes</taxon>
        <taxon>Polyporales</taxon>
        <taxon>Phanerochaetaceae</taxon>
        <taxon>Phanerochaete</taxon>
    </lineage>
</organism>
<reference evidence="1 2" key="1">
    <citation type="submission" date="2021-08" db="EMBL/GenBank/DDBJ databases">
        <title>Draft Genome Sequence of Phanerochaete sordida strain YK-624.</title>
        <authorList>
            <person name="Mori T."/>
            <person name="Dohra H."/>
            <person name="Suzuki T."/>
            <person name="Kawagishi H."/>
            <person name="Hirai H."/>
        </authorList>
    </citation>
    <scope>NUCLEOTIDE SEQUENCE [LARGE SCALE GENOMIC DNA]</scope>
    <source>
        <strain evidence="1 2">YK-624</strain>
    </source>
</reference>
<dbReference type="OrthoDB" id="1046782at2759"/>
<accession>A0A9P3G8X3</accession>
<dbReference type="AlphaFoldDB" id="A0A9P3G8X3"/>
<evidence type="ECO:0000313" key="1">
    <source>
        <dbReference type="EMBL" id="GJE90456.1"/>
    </source>
</evidence>
<dbReference type="Proteomes" id="UP000703269">
    <property type="component" value="Unassembled WGS sequence"/>
</dbReference>
<keyword evidence="2" id="KW-1185">Reference proteome</keyword>
<sequence length="304" mass="32315">MQTPELALHLPGTFAWEPVFAHDNTASAAPATIRAELPRTTTFRLRPFDAALRAAVRAQADASPSVVAAADDAAPRAFAVVSAAATLRGAPVSELSATMQDLVACAHAHTERTEATLGGHKQTYVVPPRAALRLYQRTFRAAGVVYRSDAVAAAPGPDEAVDIALAVRQVAFVRDLEVVCGGAAAPLPPGRVVELAGGDGDLNVGADGRHVWLVPVYTFDAAEAASGFELADRGTHRVLRAVHDAAMPLRITELVLFRGAHRERASGTDTLEWEGMTNDINGGQSDECLYLMWKTHPAPNRPMY</sequence>